<dbReference type="OrthoDB" id="3194672at2"/>
<feature type="domain" description="L-arabinose isomerase central" evidence="6">
    <location>
        <begin position="226"/>
        <end position="357"/>
    </location>
</feature>
<comment type="caution">
    <text evidence="7">The sequence shown here is derived from an EMBL/GenBank/DDBJ whole genome shotgun (WGS) entry which is preliminary data.</text>
</comment>
<dbReference type="SUPFAM" id="SSF53743">
    <property type="entry name" value="FucI/AraA N-terminal and middle domains"/>
    <property type="match status" value="1"/>
</dbReference>
<reference evidence="7 8" key="1">
    <citation type="submission" date="2019-02" db="EMBL/GenBank/DDBJ databases">
        <title>Deep-cultivation of Planctomycetes and their phenomic and genomic characterization uncovers novel biology.</title>
        <authorList>
            <person name="Wiegand S."/>
            <person name="Jogler M."/>
            <person name="Boedeker C."/>
            <person name="Pinto D."/>
            <person name="Vollmers J."/>
            <person name="Rivas-Marin E."/>
            <person name="Kohn T."/>
            <person name="Peeters S.H."/>
            <person name="Heuer A."/>
            <person name="Rast P."/>
            <person name="Oberbeckmann S."/>
            <person name="Bunk B."/>
            <person name="Jeske O."/>
            <person name="Meyerdierks A."/>
            <person name="Storesund J.E."/>
            <person name="Kallscheuer N."/>
            <person name="Luecker S."/>
            <person name="Lage O.M."/>
            <person name="Pohl T."/>
            <person name="Merkel B.J."/>
            <person name="Hornburger P."/>
            <person name="Mueller R.-W."/>
            <person name="Bruemmer F."/>
            <person name="Labrenz M."/>
            <person name="Spormann A.M."/>
            <person name="Op Den Camp H."/>
            <person name="Overmann J."/>
            <person name="Amann R."/>
            <person name="Jetten M.S.M."/>
            <person name="Mascher T."/>
            <person name="Medema M.H."/>
            <person name="Devos D.P."/>
            <person name="Kaster A.-K."/>
            <person name="Ovreas L."/>
            <person name="Rohde M."/>
            <person name="Galperin M.Y."/>
            <person name="Jogler C."/>
        </authorList>
    </citation>
    <scope>NUCLEOTIDE SEQUENCE [LARGE SCALE GENOMIC DNA]</scope>
    <source>
        <strain evidence="7 8">Pla100</strain>
    </source>
</reference>
<dbReference type="InterPro" id="IPR009015">
    <property type="entry name" value="Fucose_isomerase_N/cen_sf"/>
</dbReference>
<keyword evidence="3" id="KW-0464">Manganese</keyword>
<keyword evidence="4 7" id="KW-0413">Isomerase</keyword>
<dbReference type="AlphaFoldDB" id="A0A5C6AU28"/>
<dbReference type="PANTHER" id="PTHR38464">
    <property type="entry name" value="L-ARABINOSE ISOMERASE"/>
    <property type="match status" value="1"/>
</dbReference>
<keyword evidence="2" id="KW-0054">Arabinose catabolism</keyword>
<dbReference type="Pfam" id="PF24856">
    <property type="entry name" value="AraA_central"/>
    <property type="match status" value="1"/>
</dbReference>
<dbReference type="InterPro" id="IPR055390">
    <property type="entry name" value="AraA_central"/>
</dbReference>
<name>A0A5C6AU28_9BACT</name>
<evidence type="ECO:0000256" key="4">
    <source>
        <dbReference type="ARBA" id="ARBA00023235"/>
    </source>
</evidence>
<dbReference type="RefSeq" id="WP_146575684.1">
    <property type="nucleotide sequence ID" value="NZ_SJPM01000001.1"/>
</dbReference>
<dbReference type="SUPFAM" id="SSF50443">
    <property type="entry name" value="FucI/AraA C-terminal domain-like"/>
    <property type="match status" value="1"/>
</dbReference>
<keyword evidence="5" id="KW-0119">Carbohydrate metabolism</keyword>
<dbReference type="InterPro" id="IPR003762">
    <property type="entry name" value="Lara_isomerase"/>
</dbReference>
<organism evidence="7 8">
    <name type="scientific">Neorhodopirellula pilleata</name>
    <dbReference type="NCBI Taxonomy" id="2714738"/>
    <lineage>
        <taxon>Bacteria</taxon>
        <taxon>Pseudomonadati</taxon>
        <taxon>Planctomycetota</taxon>
        <taxon>Planctomycetia</taxon>
        <taxon>Pirellulales</taxon>
        <taxon>Pirellulaceae</taxon>
        <taxon>Neorhodopirellula</taxon>
    </lineage>
</organism>
<evidence type="ECO:0000259" key="6">
    <source>
        <dbReference type="Pfam" id="PF24856"/>
    </source>
</evidence>
<dbReference type="EC" id="5.3.1.4" evidence="7"/>
<evidence type="ECO:0000256" key="3">
    <source>
        <dbReference type="ARBA" id="ARBA00023211"/>
    </source>
</evidence>
<dbReference type="GO" id="GO:0019569">
    <property type="term" value="P:L-arabinose catabolic process to D-xylulose 5-phosphate"/>
    <property type="evidence" value="ECO:0007669"/>
    <property type="project" value="TreeGrafter"/>
</dbReference>
<gene>
    <name evidence="7" type="primary">araA</name>
    <name evidence="7" type="ORF">Pla100_00160</name>
</gene>
<evidence type="ECO:0000313" key="8">
    <source>
        <dbReference type="Proteomes" id="UP000316213"/>
    </source>
</evidence>
<evidence type="ECO:0000313" key="7">
    <source>
        <dbReference type="EMBL" id="TWU03098.1"/>
    </source>
</evidence>
<dbReference type="EMBL" id="SJPM01000001">
    <property type="protein sequence ID" value="TWU03098.1"/>
    <property type="molecule type" value="Genomic_DNA"/>
</dbReference>
<proteinExistence type="predicted"/>
<keyword evidence="1" id="KW-0479">Metal-binding</keyword>
<evidence type="ECO:0000256" key="1">
    <source>
        <dbReference type="ARBA" id="ARBA00022723"/>
    </source>
</evidence>
<keyword evidence="8" id="KW-1185">Reference proteome</keyword>
<evidence type="ECO:0000256" key="5">
    <source>
        <dbReference type="ARBA" id="ARBA00023277"/>
    </source>
</evidence>
<dbReference type="GO" id="GO:0046872">
    <property type="term" value="F:metal ion binding"/>
    <property type="evidence" value="ECO:0007669"/>
    <property type="project" value="UniProtKB-KW"/>
</dbReference>
<dbReference type="PANTHER" id="PTHR38464:SF1">
    <property type="entry name" value="L-ARABINOSE ISOMERASE"/>
    <property type="match status" value="1"/>
</dbReference>
<protein>
    <submittedName>
        <fullName evidence="7">L-arabinose isomerase</fullName>
        <ecNumber evidence="7">5.3.1.4</ecNumber>
    </submittedName>
</protein>
<dbReference type="GO" id="GO:0005829">
    <property type="term" value="C:cytosol"/>
    <property type="evidence" value="ECO:0007669"/>
    <property type="project" value="TreeGrafter"/>
</dbReference>
<dbReference type="Proteomes" id="UP000316213">
    <property type="component" value="Unassembled WGS sequence"/>
</dbReference>
<accession>A0A5C6AU28</accession>
<sequence length="506" mass="55742">MTPPLDLAPIKPSQRPRIGLYSIGHAHYWDQFQGLLDRLLGYNRFLADRIGLSGEVTNVGMIDEEAGARKAVQRFRCADVDLIFCHAATYAMSASHIQIARQCGVPVVVLNLQPTAAMNYDETMTGEWLAHCVGCCVPEIANAMNRSGIEFYLISGLLGQSETPAISVADEDTAEHPESIAAWREIDQWVRAANVKRTIAKGRMGFLGHTYPGMLDMYSDFTMLTAQTGMHVEVLEMCDLERRLKSVTESEKKAKLEQVYEMFEVSEDSPTDPLARKPRPEQLDVACQVAVAQEKLVRDFDLDALTYYYRGSEGNAFEQLQEAFILGHSLLTAQGIPCSGEGDMKTAIAMKICDILGVGGSYIELVACDYHYGTIILGHDGPFHIGIADKKPILRGMGLYHGKWGTGVSVEATVRKGPVTTLNLTQIGDGRLRFLSNQGQAIQAPILKIGNTMTHVKFDRGPSEMMNRWYSLSPTHHAAMSVGHNTSQMQKVATLMGIDLKVVSDP</sequence>
<dbReference type="GO" id="GO:0008733">
    <property type="term" value="F:L-arabinose isomerase activity"/>
    <property type="evidence" value="ECO:0007669"/>
    <property type="project" value="UniProtKB-EC"/>
</dbReference>
<dbReference type="InterPro" id="IPR004216">
    <property type="entry name" value="Fuc/Ara_isomerase_C"/>
</dbReference>
<dbReference type="CDD" id="cd00578">
    <property type="entry name" value="L-fuc_L-ara-isomerases"/>
    <property type="match status" value="1"/>
</dbReference>
<evidence type="ECO:0000256" key="2">
    <source>
        <dbReference type="ARBA" id="ARBA00022935"/>
    </source>
</evidence>